<evidence type="ECO:0000313" key="2">
    <source>
        <dbReference type="EMBL" id="EGU42789.1"/>
    </source>
</evidence>
<feature type="transmembrane region" description="Helical" evidence="1">
    <location>
        <begin position="9"/>
        <end position="33"/>
    </location>
</feature>
<dbReference type="Proteomes" id="UP000004349">
    <property type="component" value="Unassembled WGS sequence"/>
</dbReference>
<name>F9RI69_9VIBR</name>
<reference evidence="2 3" key="1">
    <citation type="journal article" date="2012" name="Int. J. Syst. Evol. Microbiol.">
        <title>Vibrio caribbeanicus sp. nov., isolated from the marine sponge Scleritoderma cyanea.</title>
        <authorList>
            <person name="Hoffmann M."/>
            <person name="Monday S.R."/>
            <person name="Allard M.W."/>
            <person name="Strain E.A."/>
            <person name="Whittaker P."/>
            <person name="Naum M."/>
            <person name="McCarthy P.J."/>
            <person name="Lopez J.V."/>
            <person name="Fischer M."/>
            <person name="Brown E.W."/>
        </authorList>
    </citation>
    <scope>NUCLEOTIDE SEQUENCE [LARGE SCALE GENOMIC DNA]</scope>
    <source>
        <strain evidence="2 3">LMG 19158</strain>
    </source>
</reference>
<keyword evidence="1" id="KW-0472">Membrane</keyword>
<keyword evidence="1" id="KW-1133">Transmembrane helix</keyword>
<proteinExistence type="predicted"/>
<protein>
    <submittedName>
        <fullName evidence="2">Uncharacterized protein</fullName>
    </submittedName>
</protein>
<dbReference type="EMBL" id="AFWE01000016">
    <property type="protein sequence ID" value="EGU42789.1"/>
    <property type="molecule type" value="Genomic_DNA"/>
</dbReference>
<dbReference type="RefSeq" id="WP_005592620.1">
    <property type="nucleotide sequence ID" value="NZ_AFWE01000016.1"/>
</dbReference>
<gene>
    <name evidence="2" type="ORF">VIS19158_15636</name>
</gene>
<evidence type="ECO:0000256" key="1">
    <source>
        <dbReference type="SAM" id="Phobius"/>
    </source>
</evidence>
<accession>F9RI69</accession>
<organism evidence="2 3">
    <name type="scientific">Vibrio scophthalmi LMG 19158</name>
    <dbReference type="NCBI Taxonomy" id="870967"/>
    <lineage>
        <taxon>Bacteria</taxon>
        <taxon>Pseudomonadati</taxon>
        <taxon>Pseudomonadota</taxon>
        <taxon>Gammaproteobacteria</taxon>
        <taxon>Vibrionales</taxon>
        <taxon>Vibrionaceae</taxon>
        <taxon>Vibrio</taxon>
    </lineage>
</organism>
<keyword evidence="1" id="KW-0812">Transmembrane</keyword>
<comment type="caution">
    <text evidence="2">The sequence shown here is derived from an EMBL/GenBank/DDBJ whole genome shotgun (WGS) entry which is preliminary data.</text>
</comment>
<dbReference type="AlphaFoldDB" id="F9RI69"/>
<sequence length="274" mass="32285">MLDKSDFKCYFYFVVEMMLRLLYFFCFLLRLMFNSLLQTTNKINLFPVNSGYINHFEYDFHQKSISLSYISHNIDAKSVAFFKKRCCFFSDMPDVPIYIFTHTGCYYSAIAQVIMSHPTGTKFYLPVMDYLLNTDVIHNIEKLRELGYDIIVGGVSERRFLLKMFKQSISTKILIFSDVPPGLFMESDNQSKRKVTFFTRNGCLFSGVFKLIEHKKVESCVVSYKHNPFKKDVLFFSDKHKHSDCSGIISSMEKAIGNSLKDWRYLNYIEFYYQ</sequence>
<evidence type="ECO:0000313" key="3">
    <source>
        <dbReference type="Proteomes" id="UP000004349"/>
    </source>
</evidence>